<dbReference type="InterPro" id="IPR010566">
    <property type="entry name" value="Haemolys_ca-bd"/>
</dbReference>
<evidence type="ECO:0000259" key="1">
    <source>
        <dbReference type="Pfam" id="PF06594"/>
    </source>
</evidence>
<proteinExistence type="predicted"/>
<dbReference type="InterPro" id="IPR001343">
    <property type="entry name" value="Hemolysn_Ca-bd"/>
</dbReference>
<evidence type="ECO:0000313" key="3">
    <source>
        <dbReference type="Proteomes" id="UP000093044"/>
    </source>
</evidence>
<dbReference type="Proteomes" id="UP000093044">
    <property type="component" value="Chromosome"/>
</dbReference>
<dbReference type="AlphaFoldDB" id="A0A1B2I1R7"/>
<dbReference type="RefSeq" id="WP_066742283.1">
    <property type="nucleotide sequence ID" value="NZ_JBJEWI010000049.1"/>
</dbReference>
<name>A0A1B2I1R7_9BACT</name>
<protein>
    <recommendedName>
        <fullName evidence="1">Haemolysin-type calcium binding-related domain-containing protein</fullName>
    </recommendedName>
</protein>
<dbReference type="KEGG" id="cpor:BED41_01720"/>
<evidence type="ECO:0000313" key="2">
    <source>
        <dbReference type="EMBL" id="ANZ43919.1"/>
    </source>
</evidence>
<reference evidence="2" key="1">
    <citation type="submission" date="2016-08" db="EMBL/GenBank/DDBJ databases">
        <title>Complete genome of Cloacibacillus porcorum.</title>
        <authorList>
            <person name="Looft T."/>
            <person name="Bayles D.O."/>
            <person name="Alt D.P."/>
        </authorList>
    </citation>
    <scope>NUCLEOTIDE SEQUENCE [LARGE SCALE GENOMIC DNA]</scope>
    <source>
        <strain evidence="2">CL-84</strain>
    </source>
</reference>
<dbReference type="GO" id="GO:0005509">
    <property type="term" value="F:calcium ion binding"/>
    <property type="evidence" value="ECO:0007669"/>
    <property type="project" value="InterPro"/>
</dbReference>
<dbReference type="Pfam" id="PF00353">
    <property type="entry name" value="HemolysinCabind"/>
    <property type="match status" value="1"/>
</dbReference>
<organism evidence="2 3">
    <name type="scientific">Cloacibacillus porcorum</name>
    <dbReference type="NCBI Taxonomy" id="1197717"/>
    <lineage>
        <taxon>Bacteria</taxon>
        <taxon>Thermotogati</taxon>
        <taxon>Synergistota</taxon>
        <taxon>Synergistia</taxon>
        <taxon>Synergistales</taxon>
        <taxon>Synergistaceae</taxon>
        <taxon>Cloacibacillus</taxon>
    </lineage>
</organism>
<dbReference type="STRING" id="1197717.BED41_01720"/>
<sequence>MSEGEKYIAISKDALATADLSYLGDGVLFIGSDPAFDYNGNYDTDTVINVMQFVRNGGTVVTSGKSTAFPGMVGFSKGLRFYSFSGLPKPYGATKSISTRVSAWANHIKQYMHGQDTFNMVSALSARDHSLISDPGNTSAFAIGTYVFESMIWGPWGPELDYNLTYVPAGTTIEYGDNGGKLIYINGEFSLNHAEGGLARDFVNALIDPILFKADDEESLSDAVGGEYGALGGQPVAMNSLNLKSVVYNNGVTVNNIATSDDVSFVFTVTDRIADSSAPDLVVSDDAVPTLTVSLRNPAGEVVAAKQTPTSADNTLAFALSGDAAVAGEWKMVVENVYGFDGRRVVVAASITGDYDIGDAVTLPPPSNAAMAMHPRGAAGDTFSYQLGDGTMTLSDTGLRKLALGTLVKPEYLDFTRVDDDLVVRIKGGLNKIKLPGWFKRMGSDFFEVTFAGGRKLSGREVKKLAVVREPEIDITPLMIEERLRGTDGRDSLSGKTKNAFLFAGKGDDAISGGSGDNVYYYRKGDGNDTITLGDKKNVLRFHLEIEPEEVTAARDGGDMVFDLDGGSVRIKDWFRGSKLTRIEFPGGVVWDDRDVEKLAAGKKLTPREYYLAPPAEPKAEGLPAGTGGGCNSGIPVVSLMSVAVGWAVVRRRKR</sequence>
<keyword evidence="3" id="KW-1185">Reference proteome</keyword>
<dbReference type="EMBL" id="CP016757">
    <property type="protein sequence ID" value="ANZ43919.1"/>
    <property type="molecule type" value="Genomic_DNA"/>
</dbReference>
<dbReference type="InterPro" id="IPR011049">
    <property type="entry name" value="Serralysin-like_metalloprot_C"/>
</dbReference>
<gene>
    <name evidence="2" type="ORF">BED41_01720</name>
</gene>
<dbReference type="Pfam" id="PF06594">
    <property type="entry name" value="HCBP_related"/>
    <property type="match status" value="1"/>
</dbReference>
<dbReference type="Gene3D" id="2.150.10.10">
    <property type="entry name" value="Serralysin-like metalloprotease, C-terminal"/>
    <property type="match status" value="1"/>
</dbReference>
<dbReference type="SUPFAM" id="SSF51120">
    <property type="entry name" value="beta-Roll"/>
    <property type="match status" value="1"/>
</dbReference>
<feature type="domain" description="Haemolysin-type calcium binding-related" evidence="1">
    <location>
        <begin position="566"/>
        <end position="593"/>
    </location>
</feature>
<accession>A0A1B2I1R7</accession>